<protein>
    <recommendedName>
        <fullName evidence="1">Amidase domain-containing protein</fullName>
    </recommendedName>
</protein>
<name>S9Q5L3_9RHOB</name>
<dbReference type="InterPro" id="IPR023631">
    <property type="entry name" value="Amidase_dom"/>
</dbReference>
<sequence length="172" mass="18404">MLSESWPLVGVQARRAIGRVSRITRTRLAMGARLGPSDGEEARQTRKALARATEAAMAGFGALIWPAVPGDPPRVAKIRALDYLRRPMLSVPPNVSGGPAASVRCGRSKAGFPAAFQVMGRRSGDRAVLKIAHAYEAATPEFDNPVIETGANEPAPRADTARLRCDSPDLRH</sequence>
<organism evidence="2 3">
    <name type="scientific">Salipiger mucosus DSM 16094</name>
    <dbReference type="NCBI Taxonomy" id="1123237"/>
    <lineage>
        <taxon>Bacteria</taxon>
        <taxon>Pseudomonadati</taxon>
        <taxon>Pseudomonadota</taxon>
        <taxon>Alphaproteobacteria</taxon>
        <taxon>Rhodobacterales</taxon>
        <taxon>Roseobacteraceae</taxon>
        <taxon>Salipiger</taxon>
    </lineage>
</organism>
<evidence type="ECO:0000259" key="1">
    <source>
        <dbReference type="Pfam" id="PF01425"/>
    </source>
</evidence>
<comment type="caution">
    <text evidence="2">The sequence shown here is derived from an EMBL/GenBank/DDBJ whole genome shotgun (WGS) entry which is preliminary data.</text>
</comment>
<feature type="domain" description="Amidase" evidence="1">
    <location>
        <begin position="39"/>
        <end position="129"/>
    </location>
</feature>
<proteinExistence type="predicted"/>
<dbReference type="STRING" id="1123237.Salmuc_00463"/>
<dbReference type="SUPFAM" id="SSF75304">
    <property type="entry name" value="Amidase signature (AS) enzymes"/>
    <property type="match status" value="1"/>
</dbReference>
<dbReference type="EMBL" id="APVH01000046">
    <property type="protein sequence ID" value="EPX76631.1"/>
    <property type="molecule type" value="Genomic_DNA"/>
</dbReference>
<evidence type="ECO:0000313" key="3">
    <source>
        <dbReference type="Proteomes" id="UP000015347"/>
    </source>
</evidence>
<dbReference type="Pfam" id="PF01425">
    <property type="entry name" value="Amidase"/>
    <property type="match status" value="1"/>
</dbReference>
<keyword evidence="3" id="KW-1185">Reference proteome</keyword>
<reference evidence="3" key="1">
    <citation type="journal article" date="2014" name="Stand. Genomic Sci.">
        <title>Genome sequence of the exopolysaccharide-producing Salipiger mucosus type strain (DSM 16094(T)), a moderately halophilic member of the Roseobacter clade.</title>
        <authorList>
            <person name="Riedel T."/>
            <person name="Spring S."/>
            <person name="Fiebig A."/>
            <person name="Petersen J."/>
            <person name="Kyrpides N.C."/>
            <person name="Goker M."/>
            <person name="Klenk H.P."/>
        </authorList>
    </citation>
    <scope>NUCLEOTIDE SEQUENCE [LARGE SCALE GENOMIC DNA]</scope>
    <source>
        <strain evidence="3">DSM 16094</strain>
    </source>
</reference>
<dbReference type="HOGENOM" id="CLU_1554187_0_0_5"/>
<dbReference type="Gene3D" id="3.90.1300.10">
    <property type="entry name" value="Amidase signature (AS) domain"/>
    <property type="match status" value="1"/>
</dbReference>
<dbReference type="InterPro" id="IPR036928">
    <property type="entry name" value="AS_sf"/>
</dbReference>
<dbReference type="eggNOG" id="COG0154">
    <property type="taxonomic scope" value="Bacteria"/>
</dbReference>
<dbReference type="Proteomes" id="UP000015347">
    <property type="component" value="Unassembled WGS sequence"/>
</dbReference>
<dbReference type="AlphaFoldDB" id="S9Q5L3"/>
<accession>S9Q5L3</accession>
<evidence type="ECO:0000313" key="2">
    <source>
        <dbReference type="EMBL" id="EPX76631.1"/>
    </source>
</evidence>
<gene>
    <name evidence="2" type="ORF">Salmuc_00463</name>
</gene>